<name>A0A1G6SNF0_9ACTN</name>
<gene>
    <name evidence="2" type="ORF">SAMN05216505_105402</name>
</gene>
<sequence>MYAHEAEVPHARRDFLRQVTAGQALRDIRRPGVLPWALHVLRSGGTAHVPVAAPGPFPRSGPQDLPGRPVPVHTPGHTDGHRVFRLPHLGAVVSGDAPVSAHPVSRPDGPHLLPRMFHHERAAAVGSPDVLAGLEGDPVLPGHGPAHRGSLKGAAEPARARALG</sequence>
<dbReference type="AlphaFoldDB" id="A0A1G6SNF0"/>
<evidence type="ECO:0000256" key="1">
    <source>
        <dbReference type="SAM" id="MobiDB-lite"/>
    </source>
</evidence>
<proteinExistence type="predicted"/>
<evidence type="ECO:0000313" key="3">
    <source>
        <dbReference type="Proteomes" id="UP000182100"/>
    </source>
</evidence>
<reference evidence="3" key="1">
    <citation type="submission" date="2016-10" db="EMBL/GenBank/DDBJ databases">
        <authorList>
            <person name="Varghese N."/>
            <person name="Submissions S."/>
        </authorList>
    </citation>
    <scope>NUCLEOTIDE SEQUENCE [LARGE SCALE GENOMIC DNA]</scope>
    <source>
        <strain evidence="3">CGMCC 4.3504</strain>
    </source>
</reference>
<protein>
    <recommendedName>
        <fullName evidence="4">Metallo-beta-lactamase superfamily protein</fullName>
    </recommendedName>
</protein>
<dbReference type="EMBL" id="FMZK01000005">
    <property type="protein sequence ID" value="SDD18369.1"/>
    <property type="molecule type" value="Genomic_DNA"/>
</dbReference>
<evidence type="ECO:0000313" key="2">
    <source>
        <dbReference type="EMBL" id="SDD18369.1"/>
    </source>
</evidence>
<dbReference type="SUPFAM" id="SSF56281">
    <property type="entry name" value="Metallo-hydrolase/oxidoreductase"/>
    <property type="match status" value="1"/>
</dbReference>
<dbReference type="Proteomes" id="UP000182100">
    <property type="component" value="Unassembled WGS sequence"/>
</dbReference>
<keyword evidence="3" id="KW-1185">Reference proteome</keyword>
<organism evidence="2 3">
    <name type="scientific">Streptomyces prasinopilosus</name>
    <dbReference type="NCBI Taxonomy" id="67344"/>
    <lineage>
        <taxon>Bacteria</taxon>
        <taxon>Bacillati</taxon>
        <taxon>Actinomycetota</taxon>
        <taxon>Actinomycetes</taxon>
        <taxon>Kitasatosporales</taxon>
        <taxon>Streptomycetaceae</taxon>
        <taxon>Streptomyces</taxon>
    </lineage>
</organism>
<evidence type="ECO:0008006" key="4">
    <source>
        <dbReference type="Google" id="ProtNLM"/>
    </source>
</evidence>
<dbReference type="InterPro" id="IPR036866">
    <property type="entry name" value="RibonucZ/Hydroxyglut_hydro"/>
</dbReference>
<accession>A0A1G6SNF0</accession>
<dbReference type="STRING" id="67344.SAMN05216505_105402"/>
<feature type="region of interest" description="Disordered" evidence="1">
    <location>
        <begin position="140"/>
        <end position="164"/>
    </location>
</feature>
<dbReference type="Gene3D" id="3.60.15.10">
    <property type="entry name" value="Ribonuclease Z/Hydroxyacylglutathione hydrolase-like"/>
    <property type="match status" value="1"/>
</dbReference>